<comment type="caution">
    <text evidence="2">The sequence shown here is derived from an EMBL/GenBank/DDBJ whole genome shotgun (WGS) entry which is preliminary data.</text>
</comment>
<evidence type="ECO:0000313" key="3">
    <source>
        <dbReference type="Proteomes" id="UP000012063"/>
    </source>
</evidence>
<gene>
    <name evidence="2" type="ORF">HSACCH_00205</name>
</gene>
<dbReference type="RefSeq" id="WP_005487207.1">
    <property type="nucleotide sequence ID" value="NZ_CAUI01000005.1"/>
</dbReference>
<sequence length="271" mass="31316">MKKINKIFSFIFFNLVIFLIFITIFSGISWAAVRIEPARIILNALDKKHSTGLIEVINTGEEEIELKALLNDWALDENDGLIFYEAGETDYSLDGLIKFNPREFKIPPGKKQIVRFTISNPETAETIRERRGVVFFEQETGLIDAATGSNVKSQVGSVIYYIPESVKYDFKFNGLRVYKTSDSIPQGITIRVKNDGEAHLRYYPSYKIINSENKVVMEKSFSELIILPGYERQFAFYLEDRLKKGDYTFILSFRLYNTSYEPEYQIPITIE</sequence>
<feature type="transmembrane region" description="Helical" evidence="1">
    <location>
        <begin position="7"/>
        <end position="33"/>
    </location>
</feature>
<keyword evidence="1" id="KW-1133">Transmembrane helix</keyword>
<evidence type="ECO:0000313" key="2">
    <source>
        <dbReference type="EMBL" id="CCU77836.1"/>
    </source>
</evidence>
<keyword evidence="3" id="KW-1185">Reference proteome</keyword>
<dbReference type="EMBL" id="CAUI01000005">
    <property type="protein sequence ID" value="CCU77836.1"/>
    <property type="molecule type" value="Genomic_DNA"/>
</dbReference>
<evidence type="ECO:0008006" key="4">
    <source>
        <dbReference type="Google" id="ProtNLM"/>
    </source>
</evidence>
<keyword evidence="1" id="KW-0472">Membrane</keyword>
<dbReference type="eggNOG" id="COG3121">
    <property type="taxonomic scope" value="Bacteria"/>
</dbReference>
<keyword evidence="1" id="KW-0812">Transmembrane</keyword>
<proteinExistence type="predicted"/>
<organism evidence="2 3">
    <name type="scientific">Halanaerobium saccharolyticum subsp. saccharolyticum DSM 6643</name>
    <dbReference type="NCBI Taxonomy" id="1293054"/>
    <lineage>
        <taxon>Bacteria</taxon>
        <taxon>Bacillati</taxon>
        <taxon>Bacillota</taxon>
        <taxon>Clostridia</taxon>
        <taxon>Halanaerobiales</taxon>
        <taxon>Halanaerobiaceae</taxon>
        <taxon>Halanaerobium</taxon>
    </lineage>
</organism>
<dbReference type="InterPro" id="IPR008962">
    <property type="entry name" value="PapD-like_sf"/>
</dbReference>
<dbReference type="SUPFAM" id="SSF49354">
    <property type="entry name" value="PapD-like"/>
    <property type="match status" value="1"/>
</dbReference>
<dbReference type="STRING" id="1293054.HSACCH_00205"/>
<name>M5DXK4_9FIRM</name>
<dbReference type="Proteomes" id="UP000012063">
    <property type="component" value="Unassembled WGS sequence"/>
</dbReference>
<protein>
    <recommendedName>
        <fullName evidence="4">P pilus assembly chaperone PapD</fullName>
    </recommendedName>
</protein>
<dbReference type="OrthoDB" id="2111310at2"/>
<accession>M5DXK4</accession>
<reference evidence="3" key="1">
    <citation type="journal article" date="2013" name="Genome Announc.">
        <title>Genome Sequence of Halanaerobium saccharolyticum subsp. saccharolyticum Strain DSM 6643T, a Halophilic Hydrogen-Producing Bacterium.</title>
        <authorList>
            <person name="Kivisto A."/>
            <person name="Larjo A."/>
            <person name="Ciranna A."/>
            <person name="Santala V."/>
            <person name="Roos C."/>
            <person name="Karp M."/>
        </authorList>
    </citation>
    <scope>NUCLEOTIDE SEQUENCE [LARGE SCALE GENOMIC DNA]</scope>
    <source>
        <strain evidence="3">DSM 6643</strain>
    </source>
</reference>
<evidence type="ECO:0000256" key="1">
    <source>
        <dbReference type="SAM" id="Phobius"/>
    </source>
</evidence>
<dbReference type="AlphaFoldDB" id="M5DXK4"/>
<dbReference type="InParanoid" id="M5DXK4"/>